<dbReference type="InterPro" id="IPR003711">
    <property type="entry name" value="CarD-like/TRCF_RID"/>
</dbReference>
<dbReference type="SUPFAM" id="SSF52540">
    <property type="entry name" value="P-loop containing nucleoside triphosphate hydrolases"/>
    <property type="match status" value="1"/>
</dbReference>
<evidence type="ECO:0000313" key="3">
    <source>
        <dbReference type="Proteomes" id="UP001288944"/>
    </source>
</evidence>
<reference evidence="2" key="1">
    <citation type="submission" date="2019-11" db="EMBL/GenBank/DDBJ databases">
        <title>Characterization of Clostridium perfringens isolates from swine manure treated agricultural soils.</title>
        <authorList>
            <person name="Wushke S.T."/>
        </authorList>
    </citation>
    <scope>NUCLEOTIDE SEQUENCE</scope>
    <source>
        <strain evidence="2">X62</strain>
    </source>
</reference>
<evidence type="ECO:0000313" key="2">
    <source>
        <dbReference type="EMBL" id="MDZ7543557.1"/>
    </source>
</evidence>
<accession>A0AAW9KJS1</accession>
<dbReference type="SUPFAM" id="SSF141259">
    <property type="entry name" value="CarD-like"/>
    <property type="match status" value="1"/>
</dbReference>
<dbReference type="Proteomes" id="UP001288944">
    <property type="component" value="Unassembled WGS sequence"/>
</dbReference>
<dbReference type="InterPro" id="IPR027417">
    <property type="entry name" value="P-loop_NTPase"/>
</dbReference>
<dbReference type="Pfam" id="PF02559">
    <property type="entry name" value="CarD_TRCF_RID"/>
    <property type="match status" value="1"/>
</dbReference>
<organism evidence="2 3">
    <name type="scientific">Clostridium perfringens</name>
    <dbReference type="NCBI Taxonomy" id="1502"/>
    <lineage>
        <taxon>Bacteria</taxon>
        <taxon>Bacillati</taxon>
        <taxon>Bacillota</taxon>
        <taxon>Clostridia</taxon>
        <taxon>Eubacteriales</taxon>
        <taxon>Clostridiaceae</taxon>
        <taxon>Clostridium</taxon>
    </lineage>
</organism>
<evidence type="ECO:0000259" key="1">
    <source>
        <dbReference type="Pfam" id="PF02559"/>
    </source>
</evidence>
<protein>
    <submittedName>
        <fullName evidence="2">Transcription-repair coupling factor</fullName>
    </submittedName>
</protein>
<feature type="domain" description="CarD-like/TRCF RNAP-interacting" evidence="1">
    <location>
        <begin position="126"/>
        <end position="144"/>
    </location>
</feature>
<feature type="non-terminal residue" evidence="2">
    <location>
        <position position="144"/>
    </location>
</feature>
<dbReference type="EMBL" id="WNUR01001326">
    <property type="protein sequence ID" value="MDZ7543557.1"/>
    <property type="molecule type" value="Genomic_DNA"/>
</dbReference>
<dbReference type="InterPro" id="IPR036101">
    <property type="entry name" value="CarD-like/TRCF_RID_sf"/>
</dbReference>
<name>A0AAW9KJS1_CLOPF</name>
<gene>
    <name evidence="2" type="ORF">GNF83_20790</name>
</gene>
<feature type="non-terminal residue" evidence="2">
    <location>
        <position position="1"/>
    </location>
</feature>
<dbReference type="AlphaFoldDB" id="A0AAW9KJS1"/>
<sequence length="144" mass="16346">IDRYSIKEITLNSYQGQLDLLIEDIKDKKSKGYKTIILSGTRTRGERLVNTLRDREIESSYREDKKSIEFGEVVITFGNLLKGFEYPDLKLCIISDKDVFGEAKRKISRKASARKGIAKIKSFAELKLGDYVVHANHGVGVYKG</sequence>
<comment type="caution">
    <text evidence="2">The sequence shown here is derived from an EMBL/GenBank/DDBJ whole genome shotgun (WGS) entry which is preliminary data.</text>
</comment>
<proteinExistence type="predicted"/>